<evidence type="ECO:0000256" key="4">
    <source>
        <dbReference type="ARBA" id="ARBA00022737"/>
    </source>
</evidence>
<comment type="subcellular location">
    <subcellularLocation>
        <location evidence="1">Endomembrane system</location>
        <topology evidence="1">Multi-pass membrane protein</topology>
    </subcellularLocation>
</comment>
<dbReference type="GO" id="GO:0015250">
    <property type="term" value="F:water channel activity"/>
    <property type="evidence" value="ECO:0007669"/>
    <property type="project" value="TreeGrafter"/>
</dbReference>
<evidence type="ECO:0000256" key="9">
    <source>
        <dbReference type="SAM" id="Phobius"/>
    </source>
</evidence>
<keyword evidence="5 9" id="KW-1133">Transmembrane helix</keyword>
<evidence type="ECO:0000256" key="8">
    <source>
        <dbReference type="SAM" id="MobiDB-lite"/>
    </source>
</evidence>
<evidence type="ECO:0000313" key="11">
    <source>
        <dbReference type="Proteomes" id="UP000544331"/>
    </source>
</evidence>
<comment type="similarity">
    <text evidence="7">Belongs to the MIP/aquaporin (TC 1.A.8) family.</text>
</comment>
<protein>
    <submittedName>
        <fullName evidence="10">Aquaporin PIP-type</fullName>
    </submittedName>
</protein>
<dbReference type="InterPro" id="IPR034294">
    <property type="entry name" value="Aquaporin_transptr"/>
</dbReference>
<keyword evidence="11" id="KW-1185">Reference proteome</keyword>
<comment type="caution">
    <text evidence="10">The sequence shown here is derived from an EMBL/GenBank/DDBJ whole genome shotgun (WGS) entry which is preliminary data.</text>
</comment>
<dbReference type="GO" id="GO:0019755">
    <property type="term" value="P:one-carbon compound transport"/>
    <property type="evidence" value="ECO:0007669"/>
    <property type="project" value="UniProtKB-ARBA"/>
</dbReference>
<feature type="transmembrane region" description="Helical" evidence="9">
    <location>
        <begin position="270"/>
        <end position="293"/>
    </location>
</feature>
<keyword evidence="6 9" id="KW-0472">Membrane</keyword>
<reference evidence="10 11" key="1">
    <citation type="submission" date="2020-05" db="EMBL/GenBank/DDBJ databases">
        <title>Identification and distribution of gene clusters putatively required for synthesis of sphingolipid metabolism inhibitors in phylogenetically diverse species of the filamentous fungus Fusarium.</title>
        <authorList>
            <person name="Kim H.-S."/>
            <person name="Busman M."/>
            <person name="Brown D.W."/>
            <person name="Divon H."/>
            <person name="Uhlig S."/>
            <person name="Proctor R.H."/>
        </authorList>
    </citation>
    <scope>NUCLEOTIDE SEQUENCE [LARGE SCALE GENOMIC DNA]</scope>
    <source>
        <strain evidence="10 11">NRRL 66235</strain>
    </source>
</reference>
<dbReference type="SUPFAM" id="SSF81338">
    <property type="entry name" value="Aquaporin-like"/>
    <property type="match status" value="1"/>
</dbReference>
<feature type="compositionally biased region" description="Basic and acidic residues" evidence="8">
    <location>
        <begin position="21"/>
        <end position="37"/>
    </location>
</feature>
<dbReference type="InterPro" id="IPR000425">
    <property type="entry name" value="MIP"/>
</dbReference>
<keyword evidence="2 7" id="KW-0813">Transport</keyword>
<feature type="compositionally biased region" description="Basic and acidic residues" evidence="8">
    <location>
        <begin position="387"/>
        <end position="397"/>
    </location>
</feature>
<sequence>MSELIHDQPNIESQTIAEMAVTDRRKARDSGDVEARPSSEPSGPHYRSNSQPFAGRLGANQAYVVEGGTSEDDHVLHHAPDATPHMSFRELMDMRPIKNLDLWKAALIEGIGTLLFVYITIWVSISPDTAPAAPTQRFGSFDNAAFLGPLIGGITNLIFITLFITSFGAVSGAHFNPLITFATFCARLCSLPRLILYVAAQVGGGALAGLLVRASWGGRDFKVGGCWLFTDIVPPRDIFVVELVSATLLLFLAFGVGLDPRQAKIIGPALGPFMVGLTVGTMSFASAFARYGYGGAGKKSQNINLLRNELINNWLMEYVSIPWKNYSQGQRRTLDVWTVNLALWFMHVLAGNNFEVEWSYVDLTAETLVASQLVDAGDQPKASGLERSSDDGQHGGVEDDNGSVTSEESEVTGILNSSTTKRKRDSDDDSDFEGIHLSFSKRQFV</sequence>
<feature type="transmembrane region" description="Helical" evidence="9">
    <location>
        <begin position="238"/>
        <end position="258"/>
    </location>
</feature>
<feature type="transmembrane region" description="Helical" evidence="9">
    <location>
        <begin position="194"/>
        <end position="218"/>
    </location>
</feature>
<dbReference type="PANTHER" id="PTHR45665:SF9">
    <property type="entry name" value="AQUAPORIN-8"/>
    <property type="match status" value="1"/>
</dbReference>
<dbReference type="PRINTS" id="PR00783">
    <property type="entry name" value="MINTRINSICP"/>
</dbReference>
<organism evidence="10 11">
    <name type="scientific">Fusarium mundagurra</name>
    <dbReference type="NCBI Taxonomy" id="1567541"/>
    <lineage>
        <taxon>Eukaryota</taxon>
        <taxon>Fungi</taxon>
        <taxon>Dikarya</taxon>
        <taxon>Ascomycota</taxon>
        <taxon>Pezizomycotina</taxon>
        <taxon>Sordariomycetes</taxon>
        <taxon>Hypocreomycetidae</taxon>
        <taxon>Hypocreales</taxon>
        <taxon>Nectriaceae</taxon>
        <taxon>Fusarium</taxon>
        <taxon>Fusarium fujikuroi species complex</taxon>
    </lineage>
</organism>
<name>A0A8H5Z3P0_9HYPO</name>
<dbReference type="GO" id="GO:0005737">
    <property type="term" value="C:cytoplasm"/>
    <property type="evidence" value="ECO:0007669"/>
    <property type="project" value="UniProtKB-ARBA"/>
</dbReference>
<feature type="transmembrane region" description="Helical" evidence="9">
    <location>
        <begin position="145"/>
        <end position="173"/>
    </location>
</feature>
<dbReference type="GO" id="GO:0016020">
    <property type="term" value="C:membrane"/>
    <property type="evidence" value="ECO:0007669"/>
    <property type="project" value="InterPro"/>
</dbReference>
<dbReference type="GO" id="GO:0012505">
    <property type="term" value="C:endomembrane system"/>
    <property type="evidence" value="ECO:0007669"/>
    <property type="project" value="UniProtKB-SubCell"/>
</dbReference>
<evidence type="ECO:0000256" key="5">
    <source>
        <dbReference type="ARBA" id="ARBA00022989"/>
    </source>
</evidence>
<dbReference type="EMBL" id="JAAOAN010000059">
    <property type="protein sequence ID" value="KAF5723639.1"/>
    <property type="molecule type" value="Genomic_DNA"/>
</dbReference>
<feature type="region of interest" description="Disordered" evidence="8">
    <location>
        <begin position="379"/>
        <end position="433"/>
    </location>
</feature>
<keyword evidence="3 7" id="KW-0812">Transmembrane</keyword>
<dbReference type="OrthoDB" id="3222at2759"/>
<dbReference type="Gene3D" id="1.20.1080.10">
    <property type="entry name" value="Glycerol uptake facilitator protein"/>
    <property type="match status" value="1"/>
</dbReference>
<evidence type="ECO:0000256" key="1">
    <source>
        <dbReference type="ARBA" id="ARBA00004127"/>
    </source>
</evidence>
<evidence type="ECO:0000256" key="6">
    <source>
        <dbReference type="ARBA" id="ARBA00023136"/>
    </source>
</evidence>
<evidence type="ECO:0000256" key="3">
    <source>
        <dbReference type="ARBA" id="ARBA00022692"/>
    </source>
</evidence>
<feature type="region of interest" description="Disordered" evidence="8">
    <location>
        <begin position="1"/>
        <end position="52"/>
    </location>
</feature>
<proteinExistence type="inferred from homology"/>
<keyword evidence="4" id="KW-0677">Repeat</keyword>
<gene>
    <name evidence="10" type="ORF">FMUND_1573</name>
</gene>
<dbReference type="Pfam" id="PF00230">
    <property type="entry name" value="MIP"/>
    <property type="match status" value="1"/>
</dbReference>
<evidence type="ECO:0000313" key="10">
    <source>
        <dbReference type="EMBL" id="KAF5723639.1"/>
    </source>
</evidence>
<dbReference type="AlphaFoldDB" id="A0A8H5Z3P0"/>
<evidence type="ECO:0000256" key="2">
    <source>
        <dbReference type="ARBA" id="ARBA00022448"/>
    </source>
</evidence>
<dbReference type="InterPro" id="IPR023271">
    <property type="entry name" value="Aquaporin-like"/>
</dbReference>
<dbReference type="PANTHER" id="PTHR45665">
    <property type="entry name" value="AQUAPORIN-8"/>
    <property type="match status" value="1"/>
</dbReference>
<dbReference type="Proteomes" id="UP000544331">
    <property type="component" value="Unassembled WGS sequence"/>
</dbReference>
<evidence type="ECO:0000256" key="7">
    <source>
        <dbReference type="RuleBase" id="RU000477"/>
    </source>
</evidence>
<accession>A0A8H5Z3P0</accession>
<feature type="transmembrane region" description="Helical" evidence="9">
    <location>
        <begin position="102"/>
        <end position="125"/>
    </location>
</feature>